<feature type="chain" id="PRO_5002903317" evidence="1">
    <location>
        <begin position="21"/>
        <end position="87"/>
    </location>
</feature>
<evidence type="ECO:0000313" key="2">
    <source>
        <dbReference type="EMBL" id="ABW38008.1"/>
    </source>
</evidence>
<dbReference type="GO" id="GO:0004180">
    <property type="term" value="F:carboxypeptidase activity"/>
    <property type="evidence" value="ECO:0007669"/>
    <property type="project" value="UniProtKB-KW"/>
</dbReference>
<dbReference type="MEROPS" id="I44.001"/>
<keyword evidence="2" id="KW-0121">Carboxypeptidase</keyword>
<feature type="signal peptide" evidence="1">
    <location>
        <begin position="1"/>
        <end position="20"/>
    </location>
</feature>
<sequence>MLRFDVVLIIAMIFIYSLNGDQVRKCLSDTDCTNGEKCVQKNKICSTIVEIQRCEKEHFTIPCKSNNDCQVWAHEKICNKGCCWDLL</sequence>
<accession>C0SNP0</accession>
<organism evidence="2">
    <name type="scientific">Ascaris suum</name>
    <name type="common">Pig roundworm</name>
    <name type="synonym">Ascaris lumbricoides</name>
    <dbReference type="NCBI Taxonomy" id="6253"/>
    <lineage>
        <taxon>Eukaryota</taxon>
        <taxon>Metazoa</taxon>
        <taxon>Ecdysozoa</taxon>
        <taxon>Nematoda</taxon>
        <taxon>Chromadorea</taxon>
        <taxon>Rhabditida</taxon>
        <taxon>Spirurina</taxon>
        <taxon>Ascaridomorpha</taxon>
        <taxon>Ascaridoidea</taxon>
        <taxon>Ascarididae</taxon>
        <taxon>Ascaris</taxon>
    </lineage>
</organism>
<dbReference type="InterPro" id="IPR053758">
    <property type="entry name" value="CPA_Inhibitor_I44"/>
</dbReference>
<dbReference type="Pfam" id="PF15270">
    <property type="entry name" value="ACI44"/>
    <property type="match status" value="1"/>
</dbReference>
<dbReference type="GO" id="GO:0008191">
    <property type="term" value="F:metalloendopeptidase inhibitor activity"/>
    <property type="evidence" value="ECO:0007669"/>
    <property type="project" value="InterPro"/>
</dbReference>
<reference evidence="2" key="1">
    <citation type="journal article" date="2009" name="Proc. Natl. Acad. Sci. U.S.A.">
        <title>Mammalian metallopeptidase inhibition at the defense barrier of Ascaris parasite.</title>
        <authorList>
            <person name="Sanglas L."/>
            <person name="Aviles F.X."/>
            <person name="Huber R."/>
            <person name="Gomis-Rueth F.X."/>
            <person name="Arolas J.L."/>
        </authorList>
    </citation>
    <scope>NUCLEOTIDE SEQUENCE</scope>
</reference>
<name>C0SNP0_ASCSU</name>
<protein>
    <submittedName>
        <fullName evidence="2">Carboxypeptidase inhibitor</fullName>
    </submittedName>
</protein>
<keyword evidence="2" id="KW-0645">Protease</keyword>
<keyword evidence="1" id="KW-0732">Signal</keyword>
<evidence type="ECO:0000256" key="1">
    <source>
        <dbReference type="SAM" id="SignalP"/>
    </source>
</evidence>
<proteinExistence type="evidence at transcript level"/>
<keyword evidence="2" id="KW-0378">Hydrolase</keyword>
<dbReference type="AlphaFoldDB" id="C0SNP0"/>
<dbReference type="InterPro" id="IPR032767">
    <property type="entry name" value="ACI44"/>
</dbReference>
<dbReference type="EMBL" id="EU057973">
    <property type="protein sequence ID" value="ABW38008.1"/>
    <property type="molecule type" value="mRNA"/>
</dbReference>
<dbReference type="Gene3D" id="3.30.40.170">
    <property type="match status" value="1"/>
</dbReference>